<dbReference type="Pfam" id="PF04925">
    <property type="entry name" value="SHQ1"/>
    <property type="match status" value="1"/>
</dbReference>
<feature type="compositionally biased region" description="Polar residues" evidence="2">
    <location>
        <begin position="176"/>
        <end position="185"/>
    </location>
</feature>
<dbReference type="PANTHER" id="PTHR15555">
    <property type="entry name" value="ZINC FINGER HIT DOMAIN CONTAINING PROTEIN 2 PROTEIN FON -RELATED"/>
    <property type="match status" value="1"/>
</dbReference>
<evidence type="ECO:0000313" key="5">
    <source>
        <dbReference type="Proteomes" id="UP001159364"/>
    </source>
</evidence>
<dbReference type="PANTHER" id="PTHR15555:SF0">
    <property type="entry name" value="ZINC FINGER HIT DOMAIN-CONTAINING PROTEIN 2"/>
    <property type="match status" value="1"/>
</dbReference>
<feature type="region of interest" description="Disordered" evidence="2">
    <location>
        <begin position="176"/>
        <end position="201"/>
    </location>
</feature>
<dbReference type="Proteomes" id="UP001159364">
    <property type="component" value="Linkage Group LG11"/>
</dbReference>
<comment type="caution">
    <text evidence="4">The sequence shown here is derived from an EMBL/GenBank/DDBJ whole genome shotgun (WGS) entry which is preliminary data.</text>
</comment>
<dbReference type="PROSITE" id="PS51083">
    <property type="entry name" value="ZF_HIT"/>
    <property type="match status" value="1"/>
</dbReference>
<dbReference type="EMBL" id="JAIWQS010000011">
    <property type="protein sequence ID" value="KAJ8751845.1"/>
    <property type="molecule type" value="Genomic_DNA"/>
</dbReference>
<dbReference type="InterPro" id="IPR039646">
    <property type="entry name" value="ZNHIT2"/>
</dbReference>
<keyword evidence="1" id="KW-0863">Zinc-finger</keyword>
<evidence type="ECO:0000259" key="3">
    <source>
        <dbReference type="PROSITE" id="PS51083"/>
    </source>
</evidence>
<evidence type="ECO:0000313" key="4">
    <source>
        <dbReference type="EMBL" id="KAJ8751845.1"/>
    </source>
</evidence>
<protein>
    <recommendedName>
        <fullName evidence="3">HIT-type domain-containing protein</fullName>
    </recommendedName>
</protein>
<dbReference type="Pfam" id="PF04438">
    <property type="entry name" value="zf-HIT"/>
    <property type="match status" value="1"/>
</dbReference>
<proteinExistence type="predicted"/>
<keyword evidence="1" id="KW-0862">Zinc</keyword>
<reference evidence="4 5" key="1">
    <citation type="submission" date="2021-09" db="EMBL/GenBank/DDBJ databases">
        <title>Genomic insights and catalytic innovation underlie evolution of tropane alkaloids biosynthesis.</title>
        <authorList>
            <person name="Wang Y.-J."/>
            <person name="Tian T."/>
            <person name="Huang J.-P."/>
            <person name="Huang S.-X."/>
        </authorList>
    </citation>
    <scope>NUCLEOTIDE SEQUENCE [LARGE SCALE GENOMIC DNA]</scope>
    <source>
        <strain evidence="4">KIB-2018</strain>
        <tissue evidence="4">Leaf</tissue>
    </source>
</reference>
<evidence type="ECO:0000256" key="2">
    <source>
        <dbReference type="SAM" id="MobiDB-lite"/>
    </source>
</evidence>
<gene>
    <name evidence="4" type="ORF">K2173_026042</name>
</gene>
<dbReference type="AlphaFoldDB" id="A0AAV8SIV5"/>
<dbReference type="SUPFAM" id="SSF144232">
    <property type="entry name" value="HIT/MYND zinc finger-like"/>
    <property type="match status" value="1"/>
</dbReference>
<dbReference type="Gene3D" id="3.30.60.190">
    <property type="match status" value="1"/>
</dbReference>
<accession>A0AAV8SIV5</accession>
<feature type="domain" description="HIT-type" evidence="3">
    <location>
        <begin position="24"/>
        <end position="56"/>
    </location>
</feature>
<sequence>MEEIETSIDTNASSCLNPSSHSICHVCQKQFSQYTCPRCNARYCSLCCYKSHNLRCTEAFTRDNVIEELQQMQPDDHTKHKMLDIVKRFHCEQETDSMDEDDSGLSEEIVQKVLSGCTISFDDLTAREKKQFQRAVASGELSKLIEPWEPWWLKTSARTISLSKDGTQLIQPLVGTKTSSSSSLQYDGATDRASDIPPGPETSLPSLKKLISMEPSPLLPVHLVDIIFSYCFALRLYNGDWQSDAVGSALEVLSISTVLGLAGQPETVLEALFCCLERTCSSEYRDMGGLQFGQNVINDVVSLLSLGAPAIICSLCDLRRLFQAGERQLKEETSKSWRRSQFKSRLKLGERKIYFIMCWVHEQPGETWSSLAAMVRAVKSSVIDDKVNKNNVKVEKKVGGRGKVVIEEMK</sequence>
<keyword evidence="1" id="KW-0479">Metal-binding</keyword>
<dbReference type="GO" id="GO:0008270">
    <property type="term" value="F:zinc ion binding"/>
    <property type="evidence" value="ECO:0007669"/>
    <property type="project" value="UniProtKB-UniRule"/>
</dbReference>
<dbReference type="InterPro" id="IPR007009">
    <property type="entry name" value="Shq1_C"/>
</dbReference>
<keyword evidence="5" id="KW-1185">Reference proteome</keyword>
<dbReference type="CDD" id="cd23024">
    <property type="entry name" value="zf-HIT_ZNHIT2-3"/>
    <property type="match status" value="1"/>
</dbReference>
<dbReference type="InterPro" id="IPR007529">
    <property type="entry name" value="Znf_HIT"/>
</dbReference>
<evidence type="ECO:0000256" key="1">
    <source>
        <dbReference type="PROSITE-ProRule" id="PRU00453"/>
    </source>
</evidence>
<name>A0AAV8SIV5_9ROSI</name>
<organism evidence="4 5">
    <name type="scientific">Erythroxylum novogranatense</name>
    <dbReference type="NCBI Taxonomy" id="1862640"/>
    <lineage>
        <taxon>Eukaryota</taxon>
        <taxon>Viridiplantae</taxon>
        <taxon>Streptophyta</taxon>
        <taxon>Embryophyta</taxon>
        <taxon>Tracheophyta</taxon>
        <taxon>Spermatophyta</taxon>
        <taxon>Magnoliopsida</taxon>
        <taxon>eudicotyledons</taxon>
        <taxon>Gunneridae</taxon>
        <taxon>Pentapetalae</taxon>
        <taxon>rosids</taxon>
        <taxon>fabids</taxon>
        <taxon>Malpighiales</taxon>
        <taxon>Erythroxylaceae</taxon>
        <taxon>Erythroxylum</taxon>
    </lineage>
</organism>